<organism evidence="2 3">
    <name type="scientific">Aldrovandia affinis</name>
    <dbReference type="NCBI Taxonomy" id="143900"/>
    <lineage>
        <taxon>Eukaryota</taxon>
        <taxon>Metazoa</taxon>
        <taxon>Chordata</taxon>
        <taxon>Craniata</taxon>
        <taxon>Vertebrata</taxon>
        <taxon>Euteleostomi</taxon>
        <taxon>Actinopterygii</taxon>
        <taxon>Neopterygii</taxon>
        <taxon>Teleostei</taxon>
        <taxon>Notacanthiformes</taxon>
        <taxon>Halosauridae</taxon>
        <taxon>Aldrovandia</taxon>
    </lineage>
</organism>
<keyword evidence="3" id="KW-1185">Reference proteome</keyword>
<feature type="compositionally biased region" description="Polar residues" evidence="1">
    <location>
        <begin position="1"/>
        <end position="11"/>
    </location>
</feature>
<name>A0AAD7S8B6_9TELE</name>
<dbReference type="Proteomes" id="UP001221898">
    <property type="component" value="Unassembled WGS sequence"/>
</dbReference>
<sequence>MASQNDTQGGQSEAPVRPTRGGGRRHAFAGLPELRERETGPPRIVLSAMAHGHLMASVKERRGPLAMRSSLQRGVAILKAQ</sequence>
<evidence type="ECO:0000313" key="2">
    <source>
        <dbReference type="EMBL" id="KAJ8397876.1"/>
    </source>
</evidence>
<reference evidence="2" key="1">
    <citation type="journal article" date="2023" name="Science">
        <title>Genome structures resolve the early diversification of teleost fishes.</title>
        <authorList>
            <person name="Parey E."/>
            <person name="Louis A."/>
            <person name="Montfort J."/>
            <person name="Bouchez O."/>
            <person name="Roques C."/>
            <person name="Iampietro C."/>
            <person name="Lluch J."/>
            <person name="Castinel A."/>
            <person name="Donnadieu C."/>
            <person name="Desvignes T."/>
            <person name="Floi Bucao C."/>
            <person name="Jouanno E."/>
            <person name="Wen M."/>
            <person name="Mejri S."/>
            <person name="Dirks R."/>
            <person name="Jansen H."/>
            <person name="Henkel C."/>
            <person name="Chen W.J."/>
            <person name="Zahm M."/>
            <person name="Cabau C."/>
            <person name="Klopp C."/>
            <person name="Thompson A.W."/>
            <person name="Robinson-Rechavi M."/>
            <person name="Braasch I."/>
            <person name="Lecointre G."/>
            <person name="Bobe J."/>
            <person name="Postlethwait J.H."/>
            <person name="Berthelot C."/>
            <person name="Roest Crollius H."/>
            <person name="Guiguen Y."/>
        </authorList>
    </citation>
    <scope>NUCLEOTIDE SEQUENCE</scope>
    <source>
        <strain evidence="2">NC1722</strain>
    </source>
</reference>
<evidence type="ECO:0000256" key="1">
    <source>
        <dbReference type="SAM" id="MobiDB-lite"/>
    </source>
</evidence>
<proteinExistence type="predicted"/>
<accession>A0AAD7S8B6</accession>
<dbReference type="EMBL" id="JAINUG010000095">
    <property type="protein sequence ID" value="KAJ8397876.1"/>
    <property type="molecule type" value="Genomic_DNA"/>
</dbReference>
<evidence type="ECO:0000313" key="3">
    <source>
        <dbReference type="Proteomes" id="UP001221898"/>
    </source>
</evidence>
<feature type="region of interest" description="Disordered" evidence="1">
    <location>
        <begin position="1"/>
        <end position="40"/>
    </location>
</feature>
<comment type="caution">
    <text evidence="2">The sequence shown here is derived from an EMBL/GenBank/DDBJ whole genome shotgun (WGS) entry which is preliminary data.</text>
</comment>
<protein>
    <submittedName>
        <fullName evidence="2">Uncharacterized protein</fullName>
    </submittedName>
</protein>
<dbReference type="AlphaFoldDB" id="A0AAD7S8B6"/>
<gene>
    <name evidence="2" type="ORF">AAFF_G00435650</name>
</gene>